<dbReference type="GO" id="GO:0004857">
    <property type="term" value="F:enzyme inhibitor activity"/>
    <property type="evidence" value="ECO:0007669"/>
    <property type="project" value="InterPro"/>
</dbReference>
<dbReference type="SMR" id="A0A8I7B3W6"/>
<keyword evidence="1 4" id="KW-0732">Signal</keyword>
<dbReference type="PANTHER" id="PTHR35357">
    <property type="entry name" value="OS02G0537100 PROTEIN"/>
    <property type="match status" value="1"/>
</dbReference>
<evidence type="ECO:0000256" key="1">
    <source>
        <dbReference type="ARBA" id="ARBA00022729"/>
    </source>
</evidence>
<gene>
    <name evidence="6" type="primary">LOC123430827</name>
</gene>
<dbReference type="InterPro" id="IPR035513">
    <property type="entry name" value="Invertase/methylesterase_inhib"/>
</dbReference>
<evidence type="ECO:0000256" key="2">
    <source>
        <dbReference type="ARBA" id="ARBA00023157"/>
    </source>
</evidence>
<dbReference type="RefSeq" id="XP_044970600.1">
    <property type="nucleotide sequence ID" value="XM_045114665.1"/>
</dbReference>
<dbReference type="AlphaFoldDB" id="A0A8I7B3W6"/>
<dbReference type="Gene3D" id="1.20.140.40">
    <property type="entry name" value="Invertase/pectin methylesterase inhibitor family protein"/>
    <property type="match status" value="1"/>
</dbReference>
<evidence type="ECO:0000259" key="5">
    <source>
        <dbReference type="Pfam" id="PF04043"/>
    </source>
</evidence>
<keyword evidence="7" id="KW-1185">Reference proteome</keyword>
<name>A0A8I7B3W6_HORVV</name>
<dbReference type="GeneID" id="123430827"/>
<reference evidence="7" key="1">
    <citation type="journal article" date="2012" name="Nature">
        <title>A physical, genetic and functional sequence assembly of the barley genome.</title>
        <authorList>
            <consortium name="The International Barley Genome Sequencing Consortium"/>
            <person name="Mayer K.F."/>
            <person name="Waugh R."/>
            <person name="Brown J.W."/>
            <person name="Schulman A."/>
            <person name="Langridge P."/>
            <person name="Platzer M."/>
            <person name="Fincher G.B."/>
            <person name="Muehlbauer G.J."/>
            <person name="Sato K."/>
            <person name="Close T.J."/>
            <person name="Wise R.P."/>
            <person name="Stein N."/>
        </authorList>
    </citation>
    <scope>NUCLEOTIDE SEQUENCE [LARGE SCALE GENOMIC DNA]</scope>
    <source>
        <strain evidence="7">cv. Morex</strain>
    </source>
</reference>
<reference evidence="6" key="2">
    <citation type="submission" date="2020-10" db="EMBL/GenBank/DDBJ databases">
        <authorList>
            <person name="Scholz U."/>
            <person name="Mascher M."/>
            <person name="Fiebig A."/>
        </authorList>
    </citation>
    <scope>NUCLEOTIDE SEQUENCE [LARGE SCALE GENOMIC DNA]</scope>
    <source>
        <strain evidence="6">cv. Morex</strain>
    </source>
</reference>
<feature type="signal peptide" evidence="4">
    <location>
        <begin position="1"/>
        <end position="21"/>
    </location>
</feature>
<evidence type="ECO:0000256" key="3">
    <source>
        <dbReference type="ARBA" id="ARBA00038471"/>
    </source>
</evidence>
<feature type="chain" id="PRO_5035163561" description="Pectinesterase inhibitor domain-containing protein" evidence="4">
    <location>
        <begin position="22"/>
        <end position="169"/>
    </location>
</feature>
<dbReference type="KEGG" id="hvg:123430827"/>
<dbReference type="PANTHER" id="PTHR35357:SF24">
    <property type="entry name" value="OS04G0587200 PROTEIN"/>
    <property type="match status" value="1"/>
</dbReference>
<dbReference type="NCBIfam" id="TIGR01614">
    <property type="entry name" value="PME_inhib"/>
    <property type="match status" value="1"/>
</dbReference>
<dbReference type="SUPFAM" id="SSF101148">
    <property type="entry name" value="Plant invertase/pectin methylesterase inhibitor"/>
    <property type="match status" value="1"/>
</dbReference>
<accession>A0A8I7B3W6</accession>
<reference evidence="6" key="3">
    <citation type="submission" date="2022-01" db="UniProtKB">
        <authorList>
            <consortium name="EnsemblPlants"/>
        </authorList>
    </citation>
    <scope>IDENTIFICATION</scope>
    <source>
        <strain evidence="6">subsp. vulgare</strain>
    </source>
</reference>
<evidence type="ECO:0000313" key="6">
    <source>
        <dbReference type="EnsemblPlants" id="HORVU.MOREX.r3.2HG0196610.1.CDS1"/>
    </source>
</evidence>
<keyword evidence="2" id="KW-1015">Disulfide bond</keyword>
<dbReference type="Gramene" id="HORVU.MOREX.r3.2HG0196610.1">
    <property type="protein sequence ID" value="HORVU.MOREX.r3.2HG0196610.1.CDS1"/>
    <property type="gene ID" value="HORVU.MOREX.r3.2HG0196610"/>
</dbReference>
<comment type="similarity">
    <text evidence="3">Belongs to the PMEI family.</text>
</comment>
<protein>
    <recommendedName>
        <fullName evidence="5">Pectinesterase inhibitor domain-containing protein</fullName>
    </recommendedName>
</protein>
<evidence type="ECO:0000313" key="7">
    <source>
        <dbReference type="Proteomes" id="UP000011116"/>
    </source>
</evidence>
<proteinExistence type="inferred from homology"/>
<dbReference type="Pfam" id="PF04043">
    <property type="entry name" value="PMEI"/>
    <property type="match status" value="1"/>
</dbReference>
<dbReference type="Gramene" id="HORVU.MOREX.r2.2HG0163180.1">
    <property type="protein sequence ID" value="HORVU.MOREX.r2.2HG0163180.1.CDS.1"/>
    <property type="gene ID" value="HORVU.MOREX.r2.2HG0163180"/>
</dbReference>
<evidence type="ECO:0000256" key="4">
    <source>
        <dbReference type="SAM" id="SignalP"/>
    </source>
</evidence>
<dbReference type="OrthoDB" id="1872906at2759"/>
<organism evidence="6 7">
    <name type="scientific">Hordeum vulgare subsp. vulgare</name>
    <name type="common">Domesticated barley</name>
    <dbReference type="NCBI Taxonomy" id="112509"/>
    <lineage>
        <taxon>Eukaryota</taxon>
        <taxon>Viridiplantae</taxon>
        <taxon>Streptophyta</taxon>
        <taxon>Embryophyta</taxon>
        <taxon>Tracheophyta</taxon>
        <taxon>Spermatophyta</taxon>
        <taxon>Magnoliopsida</taxon>
        <taxon>Liliopsida</taxon>
        <taxon>Poales</taxon>
        <taxon>Poaceae</taxon>
        <taxon>BOP clade</taxon>
        <taxon>Pooideae</taxon>
        <taxon>Triticodae</taxon>
        <taxon>Triticeae</taxon>
        <taxon>Hordeinae</taxon>
        <taxon>Hordeum</taxon>
    </lineage>
</organism>
<dbReference type="Proteomes" id="UP000011116">
    <property type="component" value="Chromosome 2H"/>
</dbReference>
<feature type="domain" description="Pectinesterase inhibitor" evidence="5">
    <location>
        <begin position="36"/>
        <end position="148"/>
    </location>
</feature>
<dbReference type="InterPro" id="IPR006501">
    <property type="entry name" value="Pectinesterase_inhib_dom"/>
</dbReference>
<sequence length="169" mass="19012">MRPSQALSHLVLLLVLTSSRASVLEETCRLYGGDRYEYPHTYDYCIRFFRASKDSAAADKHGLIFIAMNTRRRIAALKAGGKDKKIQASLAACDQLYSSAVGRIDEAARVISSGKLFDALTSLGNNLAVGYNCEEQFRKTGVRYPLAEEEYDFFNESVFTKDLTARLWY</sequence>
<dbReference type="EnsemblPlants" id="HORVU.MOREX.r3.2HG0196610.1">
    <property type="protein sequence ID" value="HORVU.MOREX.r3.2HG0196610.1.CDS1"/>
    <property type="gene ID" value="HORVU.MOREX.r3.2HG0196610"/>
</dbReference>